<evidence type="ECO:0000313" key="3">
    <source>
        <dbReference type="EMBL" id="VVG73466.1"/>
    </source>
</evidence>
<organism evidence="3 4">
    <name type="scientific">Pandoraea apista</name>
    <dbReference type="NCBI Taxonomy" id="93218"/>
    <lineage>
        <taxon>Bacteria</taxon>
        <taxon>Pseudomonadati</taxon>
        <taxon>Pseudomonadota</taxon>
        <taxon>Betaproteobacteria</taxon>
        <taxon>Burkholderiales</taxon>
        <taxon>Burkholderiaceae</taxon>
        <taxon>Pandoraea</taxon>
    </lineage>
</organism>
<evidence type="ECO:0000256" key="1">
    <source>
        <dbReference type="SAM" id="MobiDB-lite"/>
    </source>
</evidence>
<evidence type="ECO:0000256" key="2">
    <source>
        <dbReference type="SAM" id="Phobius"/>
    </source>
</evidence>
<protein>
    <recommendedName>
        <fullName evidence="5">DUF2306 domain-containing protein</fullName>
    </recommendedName>
</protein>
<feature type="transmembrane region" description="Helical" evidence="2">
    <location>
        <begin position="38"/>
        <end position="57"/>
    </location>
</feature>
<keyword evidence="2" id="KW-0472">Membrane</keyword>
<feature type="transmembrane region" description="Helical" evidence="2">
    <location>
        <begin position="63"/>
        <end position="82"/>
    </location>
</feature>
<accession>A0A5E5P9V2</accession>
<dbReference type="OrthoDB" id="3749011at2"/>
<feature type="transmembrane region" description="Helical" evidence="2">
    <location>
        <begin position="6"/>
        <end position="26"/>
    </location>
</feature>
<gene>
    <name evidence="3" type="ORF">PAP18089_04475</name>
</gene>
<dbReference type="Proteomes" id="UP000364291">
    <property type="component" value="Unassembled WGS sequence"/>
</dbReference>
<name>A0A5E5P9V2_9BURK</name>
<dbReference type="InterPro" id="IPR018750">
    <property type="entry name" value="DUF2306_membrane"/>
</dbReference>
<feature type="region of interest" description="Disordered" evidence="1">
    <location>
        <begin position="147"/>
        <end position="202"/>
    </location>
</feature>
<feature type="transmembrane region" description="Helical" evidence="2">
    <location>
        <begin position="94"/>
        <end position="113"/>
    </location>
</feature>
<dbReference type="RefSeq" id="WP_094067752.1">
    <property type="nucleotide sequence ID" value="NZ_CABPSX010000011.1"/>
</dbReference>
<sequence>MATIVEMHLAAAVAAVLLGAAILFMRRGTPRHRWTGRLWVAAMAVAAATSFGIRELGAGRLSWLHALSAYVLVGLVLAVVAIRRGDVSTHRRQMLGLYAGLVIAGVAAILVPGRALNGVLARLWHHGATVVSDTQAAPVGMIAMTGAKGDDLPGAQNGRSDRSGVSGSDRSHRDKQAGALKQTQRAPTAEPGSLAVTGRAGA</sequence>
<dbReference type="AlphaFoldDB" id="A0A5E5P9V2"/>
<dbReference type="EMBL" id="CABPSX010000011">
    <property type="protein sequence ID" value="VVG73466.1"/>
    <property type="molecule type" value="Genomic_DNA"/>
</dbReference>
<reference evidence="3 4" key="1">
    <citation type="submission" date="2019-08" db="EMBL/GenBank/DDBJ databases">
        <authorList>
            <person name="Peeters C."/>
        </authorList>
    </citation>
    <scope>NUCLEOTIDE SEQUENCE [LARGE SCALE GENOMIC DNA]</scope>
    <source>
        <strain evidence="3 4">LMG 18089</strain>
    </source>
</reference>
<keyword evidence="2" id="KW-0812">Transmembrane</keyword>
<proteinExistence type="predicted"/>
<keyword evidence="2" id="KW-1133">Transmembrane helix</keyword>
<evidence type="ECO:0000313" key="4">
    <source>
        <dbReference type="Proteomes" id="UP000364291"/>
    </source>
</evidence>
<dbReference type="Pfam" id="PF10067">
    <property type="entry name" value="DUF2306"/>
    <property type="match status" value="1"/>
</dbReference>
<evidence type="ECO:0008006" key="5">
    <source>
        <dbReference type="Google" id="ProtNLM"/>
    </source>
</evidence>